<protein>
    <submittedName>
        <fullName evidence="1">Pk8-a</fullName>
    </submittedName>
</protein>
<dbReference type="AlphaFoldDB" id="A0A0A9CIY3"/>
<reference evidence="1" key="1">
    <citation type="submission" date="2014-09" db="EMBL/GenBank/DDBJ databases">
        <authorList>
            <person name="Magalhaes I.L.F."/>
            <person name="Oliveira U."/>
            <person name="Santos F.R."/>
            <person name="Vidigal T.H.D.A."/>
            <person name="Brescovit A.D."/>
            <person name="Santos A.J."/>
        </authorList>
    </citation>
    <scope>NUCLEOTIDE SEQUENCE</scope>
    <source>
        <tissue evidence="1">Shoot tissue taken approximately 20 cm above the soil surface</tissue>
    </source>
</reference>
<dbReference type="EMBL" id="GBRH01222374">
    <property type="protein sequence ID" value="JAD75521.1"/>
    <property type="molecule type" value="Transcribed_RNA"/>
</dbReference>
<sequence length="106" mass="12008">MPDVANSLNFNPELLFCLAHVIKKLLYCNISSIYKSATVNYSIPTLSNDVLLRKLIGCMLQIPQSKPMTPSQMRKLRKTNQRRCRDSCILRILPPSITRAAFITGI</sequence>
<accession>A0A0A9CIY3</accession>
<organism evidence="1">
    <name type="scientific">Arundo donax</name>
    <name type="common">Giant reed</name>
    <name type="synonym">Donax arundinaceus</name>
    <dbReference type="NCBI Taxonomy" id="35708"/>
    <lineage>
        <taxon>Eukaryota</taxon>
        <taxon>Viridiplantae</taxon>
        <taxon>Streptophyta</taxon>
        <taxon>Embryophyta</taxon>
        <taxon>Tracheophyta</taxon>
        <taxon>Spermatophyta</taxon>
        <taxon>Magnoliopsida</taxon>
        <taxon>Liliopsida</taxon>
        <taxon>Poales</taxon>
        <taxon>Poaceae</taxon>
        <taxon>PACMAD clade</taxon>
        <taxon>Arundinoideae</taxon>
        <taxon>Arundineae</taxon>
        <taxon>Arundo</taxon>
    </lineage>
</organism>
<proteinExistence type="predicted"/>
<name>A0A0A9CIY3_ARUDO</name>
<evidence type="ECO:0000313" key="1">
    <source>
        <dbReference type="EMBL" id="JAD75521.1"/>
    </source>
</evidence>
<reference evidence="1" key="2">
    <citation type="journal article" date="2015" name="Data Brief">
        <title>Shoot transcriptome of the giant reed, Arundo donax.</title>
        <authorList>
            <person name="Barrero R.A."/>
            <person name="Guerrero F.D."/>
            <person name="Moolhuijzen P."/>
            <person name="Goolsby J.A."/>
            <person name="Tidwell J."/>
            <person name="Bellgard S.E."/>
            <person name="Bellgard M.I."/>
        </authorList>
    </citation>
    <scope>NUCLEOTIDE SEQUENCE</scope>
    <source>
        <tissue evidence="1">Shoot tissue taken approximately 20 cm above the soil surface</tissue>
    </source>
</reference>